<protein>
    <recommendedName>
        <fullName evidence="8">CASTOR/POLLUX/SYM8 ion channel conserved domain-containing protein</fullName>
    </recommendedName>
</protein>
<dbReference type="InterPro" id="IPR044849">
    <property type="entry name" value="CASTOR/POLLUX/SYM8-like"/>
</dbReference>
<organism evidence="9">
    <name type="scientific">marine sediment metagenome</name>
    <dbReference type="NCBI Taxonomy" id="412755"/>
    <lineage>
        <taxon>unclassified sequences</taxon>
        <taxon>metagenomes</taxon>
        <taxon>ecological metagenomes</taxon>
    </lineage>
</organism>
<keyword evidence="5" id="KW-0406">Ion transport</keyword>
<comment type="subcellular location">
    <subcellularLocation>
        <location evidence="1">Endomembrane system</location>
        <topology evidence="1">Multi-pass membrane protein</topology>
    </subcellularLocation>
</comment>
<sequence>MLPFSFVDRLRYLIERQFVKGAHYQLLVVAAFIALISLIGGWLAWPSAPEGGTLADSVWWAFLRLTDPGYLGDDEGTWRRIVSTALTVSGYVVFLGALVAIMTRWLIDMMVKLEQGLTPVTVSDHIVILGWTNRTIPLIQEILDTSGGIQRLLRARETKRLRLVILADEINADRVQELREIPLIRRSMSNIILRSGTALQPEDLDRVACLQAAVVLIPGRNQVGNELLTGDVETIKALLTLQAQAHLRGTPPPYVVAEIADMRKLNILQRAYSGPLEVVASDAMVSRLFAQSLIHPGMPELFGEVMTVHDGNEFYIRSTDNCVGQTLGEIGRHAPQAILCGLMRPHGDSWRTWLNAPTDELIRQGDKIVMLARDYAHAEPQASTEQPLRPLQRSVRQAKPVVGGLRRLLILGWNRRVPALIHELAGYADYRFEVHVVAVVEPSQRTTEINAYSELTARVSCQHTQADYMVEGALRELLGQRFDSVLLLSSDRMDSGEEADARAMVGYLVVDELLRERSHKPQILLELSDPANESLVVRKRGESIVSPMILSHLMAQIAQRRELGLMFEELFTTGGAEVTFRKTTDYSMQSVTTFADLEAVIALQGETALGVYRSKTDEDGRRLHLNPPRDQPLRLQVNDQLVVLTTLPEAQD</sequence>
<evidence type="ECO:0000256" key="4">
    <source>
        <dbReference type="ARBA" id="ARBA00022989"/>
    </source>
</evidence>
<dbReference type="GO" id="GO:0006811">
    <property type="term" value="P:monoatomic ion transport"/>
    <property type="evidence" value="ECO:0007669"/>
    <property type="project" value="UniProtKB-KW"/>
</dbReference>
<dbReference type="InterPro" id="IPR010420">
    <property type="entry name" value="CASTOR/POLLUX/SYM8_dom"/>
</dbReference>
<feature type="transmembrane region" description="Helical" evidence="7">
    <location>
        <begin position="21"/>
        <end position="45"/>
    </location>
</feature>
<dbReference type="GO" id="GO:0012505">
    <property type="term" value="C:endomembrane system"/>
    <property type="evidence" value="ECO:0007669"/>
    <property type="project" value="UniProtKB-SubCell"/>
</dbReference>
<feature type="transmembrane region" description="Helical" evidence="7">
    <location>
        <begin position="88"/>
        <end position="107"/>
    </location>
</feature>
<dbReference type="PANTHER" id="PTHR31563">
    <property type="entry name" value="ION CHANNEL POLLUX-RELATED"/>
    <property type="match status" value="1"/>
</dbReference>
<dbReference type="EMBL" id="LAZR01000729">
    <property type="protein sequence ID" value="KKN59347.1"/>
    <property type="molecule type" value="Genomic_DNA"/>
</dbReference>
<evidence type="ECO:0000256" key="6">
    <source>
        <dbReference type="ARBA" id="ARBA00023136"/>
    </source>
</evidence>
<keyword evidence="6 7" id="KW-0472">Membrane</keyword>
<dbReference type="Pfam" id="PF06241">
    <property type="entry name" value="Castor_Poll_mid"/>
    <property type="match status" value="1"/>
</dbReference>
<reference evidence="9" key="1">
    <citation type="journal article" date="2015" name="Nature">
        <title>Complex archaea that bridge the gap between prokaryotes and eukaryotes.</title>
        <authorList>
            <person name="Spang A."/>
            <person name="Saw J.H."/>
            <person name="Jorgensen S.L."/>
            <person name="Zaremba-Niedzwiedzka K."/>
            <person name="Martijn J."/>
            <person name="Lind A.E."/>
            <person name="van Eijk R."/>
            <person name="Schleper C."/>
            <person name="Guy L."/>
            <person name="Ettema T.J."/>
        </authorList>
    </citation>
    <scope>NUCLEOTIDE SEQUENCE</scope>
</reference>
<evidence type="ECO:0000256" key="3">
    <source>
        <dbReference type="ARBA" id="ARBA00022692"/>
    </source>
</evidence>
<dbReference type="PANTHER" id="PTHR31563:SF10">
    <property type="entry name" value="ION CHANNEL POLLUX-RELATED"/>
    <property type="match status" value="1"/>
</dbReference>
<accession>A0A0F9SAR8</accession>
<keyword evidence="4 7" id="KW-1133">Transmembrane helix</keyword>
<evidence type="ECO:0000313" key="9">
    <source>
        <dbReference type="EMBL" id="KKN59347.1"/>
    </source>
</evidence>
<evidence type="ECO:0000256" key="7">
    <source>
        <dbReference type="SAM" id="Phobius"/>
    </source>
</evidence>
<proteinExistence type="predicted"/>
<comment type="caution">
    <text evidence="9">The sequence shown here is derived from an EMBL/GenBank/DDBJ whole genome shotgun (WGS) entry which is preliminary data.</text>
</comment>
<keyword evidence="2" id="KW-0813">Transport</keyword>
<keyword evidence="3 7" id="KW-0812">Transmembrane</keyword>
<dbReference type="AlphaFoldDB" id="A0A0F9SAR8"/>
<gene>
    <name evidence="9" type="ORF">LCGC14_0542870</name>
</gene>
<dbReference type="Gene3D" id="3.40.50.720">
    <property type="entry name" value="NAD(P)-binding Rossmann-like Domain"/>
    <property type="match status" value="2"/>
</dbReference>
<evidence type="ECO:0000259" key="8">
    <source>
        <dbReference type="Pfam" id="PF06241"/>
    </source>
</evidence>
<evidence type="ECO:0000256" key="5">
    <source>
        <dbReference type="ARBA" id="ARBA00023065"/>
    </source>
</evidence>
<name>A0A0F9SAR8_9ZZZZ</name>
<evidence type="ECO:0000256" key="1">
    <source>
        <dbReference type="ARBA" id="ARBA00004127"/>
    </source>
</evidence>
<evidence type="ECO:0000256" key="2">
    <source>
        <dbReference type="ARBA" id="ARBA00022448"/>
    </source>
</evidence>
<feature type="domain" description="CASTOR/POLLUX/SYM8 ion channel conserved" evidence="8">
    <location>
        <begin position="284"/>
        <end position="384"/>
    </location>
</feature>